<feature type="transmembrane region" description="Helical" evidence="2">
    <location>
        <begin position="15"/>
        <end position="35"/>
    </location>
</feature>
<keyword evidence="4" id="KW-1185">Reference proteome</keyword>
<evidence type="ECO:0000256" key="2">
    <source>
        <dbReference type="SAM" id="Phobius"/>
    </source>
</evidence>
<protein>
    <submittedName>
        <fullName evidence="3">Uncharacterized protein</fullName>
    </submittedName>
</protein>
<gene>
    <name evidence="3" type="ORF">DW352_10350</name>
</gene>
<evidence type="ECO:0000313" key="4">
    <source>
        <dbReference type="Proteomes" id="UP000254889"/>
    </source>
</evidence>
<evidence type="ECO:0000256" key="1">
    <source>
        <dbReference type="SAM" id="MobiDB-lite"/>
    </source>
</evidence>
<feature type="transmembrane region" description="Helical" evidence="2">
    <location>
        <begin position="42"/>
        <end position="61"/>
    </location>
</feature>
<organism evidence="3 4">
    <name type="scientific">Pseudolabrys taiwanensis</name>
    <dbReference type="NCBI Taxonomy" id="331696"/>
    <lineage>
        <taxon>Bacteria</taxon>
        <taxon>Pseudomonadati</taxon>
        <taxon>Pseudomonadota</taxon>
        <taxon>Alphaproteobacteria</taxon>
        <taxon>Hyphomicrobiales</taxon>
        <taxon>Xanthobacteraceae</taxon>
        <taxon>Pseudolabrys</taxon>
    </lineage>
</organism>
<feature type="region of interest" description="Disordered" evidence="1">
    <location>
        <begin position="76"/>
        <end position="110"/>
    </location>
</feature>
<keyword evidence="2" id="KW-1133">Transmembrane helix</keyword>
<dbReference type="RefSeq" id="WP_115690944.1">
    <property type="nucleotide sequence ID" value="NZ_CP031417.1"/>
</dbReference>
<accession>A0A345ZVC8</accession>
<sequence>MPIDLSAIDLATVDWVYVGVLAVLVFLATLIANVLTFGHRGMAAFLSAVLFAAFFVGWTYYPHGLPLPTRLAAPAPVAAPAPPPPAPAAPVQPQRPQNPVTDITPPAPAR</sequence>
<dbReference type="Proteomes" id="UP000254889">
    <property type="component" value="Chromosome"/>
</dbReference>
<keyword evidence="2" id="KW-0812">Transmembrane</keyword>
<keyword evidence="2" id="KW-0472">Membrane</keyword>
<reference evidence="3 4" key="1">
    <citation type="submission" date="2018-07" db="EMBL/GenBank/DDBJ databases">
        <authorList>
            <person name="Quirk P.G."/>
            <person name="Krulwich T.A."/>
        </authorList>
    </citation>
    <scope>NUCLEOTIDE SEQUENCE [LARGE SCALE GENOMIC DNA]</scope>
    <source>
        <strain evidence="3 4">CC-BB4</strain>
    </source>
</reference>
<feature type="compositionally biased region" description="Low complexity" evidence="1">
    <location>
        <begin position="91"/>
        <end position="101"/>
    </location>
</feature>
<evidence type="ECO:0000313" key="3">
    <source>
        <dbReference type="EMBL" id="AXK80875.1"/>
    </source>
</evidence>
<feature type="compositionally biased region" description="Pro residues" evidence="1">
    <location>
        <begin position="77"/>
        <end position="90"/>
    </location>
</feature>
<name>A0A345ZVC8_9HYPH</name>
<proteinExistence type="predicted"/>
<dbReference type="AlphaFoldDB" id="A0A345ZVC8"/>
<dbReference type="EMBL" id="CP031417">
    <property type="protein sequence ID" value="AXK80875.1"/>
    <property type="molecule type" value="Genomic_DNA"/>
</dbReference>
<dbReference type="KEGG" id="ptaw:DW352_10350"/>